<dbReference type="SUPFAM" id="SSF52743">
    <property type="entry name" value="Subtilisin-like"/>
    <property type="match status" value="1"/>
</dbReference>
<dbReference type="InterPro" id="IPR000209">
    <property type="entry name" value="Peptidase_S8/S53_dom"/>
</dbReference>
<dbReference type="Proteomes" id="UP000501421">
    <property type="component" value="Chromosome"/>
</dbReference>
<dbReference type="PROSITE" id="PS51892">
    <property type="entry name" value="SUBTILASE"/>
    <property type="match status" value="1"/>
</dbReference>
<dbReference type="GO" id="GO:0004252">
    <property type="term" value="F:serine-type endopeptidase activity"/>
    <property type="evidence" value="ECO:0007669"/>
    <property type="project" value="InterPro"/>
</dbReference>
<comment type="similarity">
    <text evidence="1 5">Belongs to the peptidase S8 family.</text>
</comment>
<dbReference type="PANTHER" id="PTHR43806:SF65">
    <property type="entry name" value="SERINE PROTEASE APRX"/>
    <property type="match status" value="1"/>
</dbReference>
<evidence type="ECO:0000259" key="6">
    <source>
        <dbReference type="Pfam" id="PF00082"/>
    </source>
</evidence>
<feature type="domain" description="Peptidase S8/S53" evidence="6">
    <location>
        <begin position="1"/>
        <end position="52"/>
    </location>
</feature>
<dbReference type="InterPro" id="IPR023828">
    <property type="entry name" value="Peptidase_S8_Ser-AS"/>
</dbReference>
<keyword evidence="8" id="KW-1185">Reference proteome</keyword>
<sequence>MSGTSMATPICAGIVALMLQAKPTATPDEIKQALKDGADLWKGRDPNVYGAGYVNAKRAVERLRQG</sequence>
<reference evidence="8" key="1">
    <citation type="journal article" date="2020" name="Microbiol. Resour. Announc.">
        <title>Complete Genome Sequence of Geobacillus sp. Strain E55-1, Isolated from Mine Geyser in Japan.</title>
        <authorList>
            <person name="Miyazaki K."/>
            <person name="Hase E."/>
            <person name="Tokito N."/>
        </authorList>
    </citation>
    <scope>NUCLEOTIDE SEQUENCE [LARGE SCALE GENOMIC DNA]</scope>
    <source>
        <strain evidence="8">E55-1</strain>
    </source>
</reference>
<dbReference type="GO" id="GO:0006508">
    <property type="term" value="P:proteolysis"/>
    <property type="evidence" value="ECO:0007669"/>
    <property type="project" value="UniProtKB-KW"/>
</dbReference>
<dbReference type="Gene3D" id="3.40.50.200">
    <property type="entry name" value="Peptidase S8/S53 domain"/>
    <property type="match status" value="1"/>
</dbReference>
<evidence type="ECO:0000256" key="5">
    <source>
        <dbReference type="PROSITE-ProRule" id="PRU01240"/>
    </source>
</evidence>
<evidence type="ECO:0000256" key="2">
    <source>
        <dbReference type="ARBA" id="ARBA00022670"/>
    </source>
</evidence>
<accession>A0A679FQA2</accession>
<dbReference type="EMBL" id="AP022557">
    <property type="protein sequence ID" value="BBW98253.1"/>
    <property type="molecule type" value="Genomic_DNA"/>
</dbReference>
<keyword evidence="3" id="KW-0378">Hydrolase</keyword>
<proteinExistence type="inferred from homology"/>
<dbReference type="InterPro" id="IPR036852">
    <property type="entry name" value="Peptidase_S8/S53_dom_sf"/>
</dbReference>
<name>A0A679FQA2_9BACL</name>
<keyword evidence="2" id="KW-0645">Protease</keyword>
<dbReference type="PROSITE" id="PS00138">
    <property type="entry name" value="SUBTILASE_SER"/>
    <property type="match status" value="1"/>
</dbReference>
<dbReference type="AlphaFoldDB" id="A0A679FQA2"/>
<keyword evidence="4" id="KW-0720">Serine protease</keyword>
<organism evidence="7 8">
    <name type="scientific">Geobacillus subterraneus</name>
    <dbReference type="NCBI Taxonomy" id="129338"/>
    <lineage>
        <taxon>Bacteria</taxon>
        <taxon>Bacillati</taxon>
        <taxon>Bacillota</taxon>
        <taxon>Bacilli</taxon>
        <taxon>Bacillales</taxon>
        <taxon>Anoxybacillaceae</taxon>
        <taxon>Geobacillus</taxon>
    </lineage>
</organism>
<dbReference type="Pfam" id="PF00082">
    <property type="entry name" value="Peptidase_S8"/>
    <property type="match status" value="1"/>
</dbReference>
<dbReference type="PANTHER" id="PTHR43806">
    <property type="entry name" value="PEPTIDASE S8"/>
    <property type="match status" value="1"/>
</dbReference>
<evidence type="ECO:0000256" key="3">
    <source>
        <dbReference type="ARBA" id="ARBA00022801"/>
    </source>
</evidence>
<evidence type="ECO:0000313" key="7">
    <source>
        <dbReference type="EMBL" id="BBW98253.1"/>
    </source>
</evidence>
<comment type="caution">
    <text evidence="5">Lacks conserved residue(s) required for the propagation of feature annotation.</text>
</comment>
<dbReference type="InterPro" id="IPR050131">
    <property type="entry name" value="Peptidase_S8_subtilisin-like"/>
</dbReference>
<evidence type="ECO:0000256" key="4">
    <source>
        <dbReference type="ARBA" id="ARBA00022825"/>
    </source>
</evidence>
<protein>
    <recommendedName>
        <fullName evidence="6">Peptidase S8/S53 domain-containing protein</fullName>
    </recommendedName>
</protein>
<evidence type="ECO:0000256" key="1">
    <source>
        <dbReference type="ARBA" id="ARBA00011073"/>
    </source>
</evidence>
<gene>
    <name evidence="7" type="ORF">GsuE55_30860</name>
</gene>
<evidence type="ECO:0000313" key="8">
    <source>
        <dbReference type="Proteomes" id="UP000501421"/>
    </source>
</evidence>